<name>A0A7I7M6M1_9MYCO</name>
<keyword evidence="2" id="KW-1185">Reference proteome</keyword>
<evidence type="ECO:0000313" key="1">
    <source>
        <dbReference type="EMBL" id="BBX67825.1"/>
    </source>
</evidence>
<sequence length="113" mass="11887">MGDAGADDAPTGIAPTELGEAIDETEAHTAWSLDDTRDEPQRRSRWIVACAMAAAAVAVAISASSSRRVAAVPLSDRNGYARRSLALVNLWMCEIAAAVFCGECRFCSSAQLA</sequence>
<dbReference type="Proteomes" id="UP000466514">
    <property type="component" value="Chromosome"/>
</dbReference>
<proteinExistence type="predicted"/>
<dbReference type="EMBL" id="AP022574">
    <property type="protein sequence ID" value="BBX67825.1"/>
    <property type="molecule type" value="Genomic_DNA"/>
</dbReference>
<gene>
    <name evidence="1" type="ORF">MPSYJ_12860</name>
</gene>
<evidence type="ECO:0000313" key="2">
    <source>
        <dbReference type="Proteomes" id="UP000466514"/>
    </source>
</evidence>
<protein>
    <submittedName>
        <fullName evidence="1">Uncharacterized protein</fullName>
    </submittedName>
</protein>
<reference evidence="1 2" key="1">
    <citation type="journal article" date="2019" name="Emerg. Microbes Infect.">
        <title>Comprehensive subspecies identification of 175 nontuberculous mycobacteria species based on 7547 genomic profiles.</title>
        <authorList>
            <person name="Matsumoto Y."/>
            <person name="Kinjo T."/>
            <person name="Motooka D."/>
            <person name="Nabeya D."/>
            <person name="Jung N."/>
            <person name="Uechi K."/>
            <person name="Horii T."/>
            <person name="Iida T."/>
            <person name="Fujita J."/>
            <person name="Nakamura S."/>
        </authorList>
    </citation>
    <scope>NUCLEOTIDE SEQUENCE [LARGE SCALE GENOMIC DNA]</scope>
    <source>
        <strain evidence="1 2">JCM 13323</strain>
    </source>
</reference>
<dbReference type="AlphaFoldDB" id="A0A7I7M6M1"/>
<organism evidence="1 2">
    <name type="scientific">Mycolicibacterium psychrotolerans</name>
    <dbReference type="NCBI Taxonomy" id="216929"/>
    <lineage>
        <taxon>Bacteria</taxon>
        <taxon>Bacillati</taxon>
        <taxon>Actinomycetota</taxon>
        <taxon>Actinomycetes</taxon>
        <taxon>Mycobacteriales</taxon>
        <taxon>Mycobacteriaceae</taxon>
        <taxon>Mycolicibacterium</taxon>
    </lineage>
</organism>
<dbReference type="KEGG" id="mpsc:MPSYJ_12860"/>
<accession>A0A7I7M6M1</accession>